<proteinExistence type="predicted"/>
<evidence type="ECO:0000313" key="3">
    <source>
        <dbReference type="Proteomes" id="UP001153365"/>
    </source>
</evidence>
<protein>
    <submittedName>
        <fullName evidence="2">Uncharacterized protein</fullName>
    </submittedName>
</protein>
<gene>
    <name evidence="2" type="ORF">PPACK8108_LOCUS7649</name>
</gene>
<feature type="region of interest" description="Disordered" evidence="1">
    <location>
        <begin position="1"/>
        <end position="31"/>
    </location>
</feature>
<dbReference type="AlphaFoldDB" id="A0AAV0ATE7"/>
<accession>A0AAV0ATE7</accession>
<comment type="caution">
    <text evidence="2">The sequence shown here is derived from an EMBL/GenBank/DDBJ whole genome shotgun (WGS) entry which is preliminary data.</text>
</comment>
<sequence>MALWAGQAKAVPEGPGRDGWGRERNVPGRDGAGKVLAVTGLEREKNHLQLACKLHMIEDWNGTFLS</sequence>
<organism evidence="2 3">
    <name type="scientific">Phakopsora pachyrhizi</name>
    <name type="common">Asian soybean rust disease fungus</name>
    <dbReference type="NCBI Taxonomy" id="170000"/>
    <lineage>
        <taxon>Eukaryota</taxon>
        <taxon>Fungi</taxon>
        <taxon>Dikarya</taxon>
        <taxon>Basidiomycota</taxon>
        <taxon>Pucciniomycotina</taxon>
        <taxon>Pucciniomycetes</taxon>
        <taxon>Pucciniales</taxon>
        <taxon>Phakopsoraceae</taxon>
        <taxon>Phakopsora</taxon>
    </lineage>
</organism>
<evidence type="ECO:0000313" key="2">
    <source>
        <dbReference type="EMBL" id="CAH7672811.1"/>
    </source>
</evidence>
<dbReference type="Proteomes" id="UP001153365">
    <property type="component" value="Unassembled WGS sequence"/>
</dbReference>
<reference evidence="2" key="1">
    <citation type="submission" date="2022-06" db="EMBL/GenBank/DDBJ databases">
        <authorList>
            <consortium name="SYNGENTA / RWTH Aachen University"/>
        </authorList>
    </citation>
    <scope>NUCLEOTIDE SEQUENCE</scope>
</reference>
<feature type="compositionally biased region" description="Basic and acidic residues" evidence="1">
    <location>
        <begin position="15"/>
        <end position="27"/>
    </location>
</feature>
<name>A0AAV0ATE7_PHAPC</name>
<keyword evidence="3" id="KW-1185">Reference proteome</keyword>
<evidence type="ECO:0000256" key="1">
    <source>
        <dbReference type="SAM" id="MobiDB-lite"/>
    </source>
</evidence>
<dbReference type="EMBL" id="CALTRL010001501">
    <property type="protein sequence ID" value="CAH7672811.1"/>
    <property type="molecule type" value="Genomic_DNA"/>
</dbReference>